<dbReference type="EMBL" id="JAGRQC010000002">
    <property type="protein sequence ID" value="MBR0552474.1"/>
    <property type="molecule type" value="Genomic_DNA"/>
</dbReference>
<organism evidence="2 3">
    <name type="scientific">Stakelama marina</name>
    <dbReference type="NCBI Taxonomy" id="2826939"/>
    <lineage>
        <taxon>Bacteria</taxon>
        <taxon>Pseudomonadati</taxon>
        <taxon>Pseudomonadota</taxon>
        <taxon>Alphaproteobacteria</taxon>
        <taxon>Sphingomonadales</taxon>
        <taxon>Sphingomonadaceae</taxon>
        <taxon>Stakelama</taxon>
    </lineage>
</organism>
<dbReference type="Gene3D" id="3.40.50.720">
    <property type="entry name" value="NAD(P)-binding Rossmann-like Domain"/>
    <property type="match status" value="1"/>
</dbReference>
<dbReference type="InterPro" id="IPR036291">
    <property type="entry name" value="NAD(P)-bd_dom_sf"/>
</dbReference>
<protein>
    <submittedName>
        <fullName evidence="2">NAD(P)-dependent oxidoreductase</fullName>
    </submittedName>
</protein>
<proteinExistence type="predicted"/>
<accession>A0A8T4IF42</accession>
<evidence type="ECO:0000256" key="1">
    <source>
        <dbReference type="ARBA" id="ARBA00023027"/>
    </source>
</evidence>
<sequence length="278" mass="29086">MRLLIFGLGYTASRLAAALGEHGAVVQGTTRDGRGGSIRFDDREAVETAIAAATHILSSVPPADGADPVLASYGEALRRSDAWLGYLSSTGVYGDVGGAWVDEGAPIGSGRRVARADADAAWLARGARVFRLPGIYGPGRSALDRVASGKAHRVDVPGQVFSRVHVDDIVSGVIAGIDAPAGAYNLSDDEPAGHNMVIEYAAALLGTAPPPFVALDTLSPMAQGFYAENRRVANGKAKRVLGWRPRYRDYRLGLRALSATTSPVTASTPPAIAKPDQR</sequence>
<name>A0A8T4IF42_9SPHN</name>
<dbReference type="AlphaFoldDB" id="A0A8T4IF42"/>
<dbReference type="SUPFAM" id="SSF51735">
    <property type="entry name" value="NAD(P)-binding Rossmann-fold domains"/>
    <property type="match status" value="1"/>
</dbReference>
<gene>
    <name evidence="2" type="ORF">J7S20_08155</name>
</gene>
<dbReference type="RefSeq" id="WP_284053752.1">
    <property type="nucleotide sequence ID" value="NZ_JAGRQC010000002.1"/>
</dbReference>
<comment type="caution">
    <text evidence="2">The sequence shown here is derived from an EMBL/GenBank/DDBJ whole genome shotgun (WGS) entry which is preliminary data.</text>
</comment>
<keyword evidence="3" id="KW-1185">Reference proteome</keyword>
<reference evidence="2" key="1">
    <citation type="submission" date="2021-04" db="EMBL/GenBank/DDBJ databases">
        <title>Ouciella asimina sp. nov., isolated from the surface seawater in the hydrothermal field of Okinawa Trough.</title>
        <authorList>
            <person name="Shuang W."/>
        </authorList>
    </citation>
    <scope>NUCLEOTIDE SEQUENCE</scope>
    <source>
        <strain evidence="2">LXI357</strain>
    </source>
</reference>
<dbReference type="Proteomes" id="UP000676996">
    <property type="component" value="Unassembled WGS sequence"/>
</dbReference>
<keyword evidence="1" id="KW-0520">NAD</keyword>
<dbReference type="PANTHER" id="PTHR43574">
    <property type="entry name" value="EPIMERASE-RELATED"/>
    <property type="match status" value="1"/>
</dbReference>
<evidence type="ECO:0000313" key="2">
    <source>
        <dbReference type="EMBL" id="MBR0552474.1"/>
    </source>
</evidence>
<evidence type="ECO:0000313" key="3">
    <source>
        <dbReference type="Proteomes" id="UP000676996"/>
    </source>
</evidence>